<dbReference type="InterPro" id="IPR017871">
    <property type="entry name" value="ABC_transporter-like_CS"/>
</dbReference>
<dbReference type="PROSITE" id="PS00211">
    <property type="entry name" value="ABC_TRANSPORTER_1"/>
    <property type="match status" value="1"/>
</dbReference>
<feature type="domain" description="ABC transporter" evidence="4">
    <location>
        <begin position="5"/>
        <end position="239"/>
    </location>
</feature>
<dbReference type="RefSeq" id="WP_136980973.1">
    <property type="nucleotide sequence ID" value="NZ_SYUV01000062.1"/>
</dbReference>
<dbReference type="SMART" id="SM00382">
    <property type="entry name" value="AAA"/>
    <property type="match status" value="1"/>
</dbReference>
<evidence type="ECO:0000256" key="1">
    <source>
        <dbReference type="ARBA" id="ARBA00005417"/>
    </source>
</evidence>
<dbReference type="PANTHER" id="PTHR42798:SF7">
    <property type="entry name" value="ALPHA-D-RIBOSE 1-METHYLPHOSPHONATE 5-TRIPHOSPHATE SYNTHASE SUBUNIT PHNL"/>
    <property type="match status" value="1"/>
</dbReference>
<proteinExistence type="inferred from homology"/>
<dbReference type="GO" id="GO:0016887">
    <property type="term" value="F:ATP hydrolysis activity"/>
    <property type="evidence" value="ECO:0007669"/>
    <property type="project" value="InterPro"/>
</dbReference>
<dbReference type="NCBIfam" id="TIGR02324">
    <property type="entry name" value="CP_lyasePhnL"/>
    <property type="match status" value="1"/>
</dbReference>
<comment type="similarity">
    <text evidence="1">Belongs to the ABC transporter superfamily.</text>
</comment>
<dbReference type="PANTHER" id="PTHR42798">
    <property type="entry name" value="LIPOPROTEIN-RELEASING SYSTEM ATP-BINDING PROTEIN LOLD"/>
    <property type="match status" value="1"/>
</dbReference>
<evidence type="ECO:0000259" key="4">
    <source>
        <dbReference type="PROSITE" id="PS50893"/>
    </source>
</evidence>
<evidence type="ECO:0000256" key="2">
    <source>
        <dbReference type="ARBA" id="ARBA00022741"/>
    </source>
</evidence>
<evidence type="ECO:0000256" key="3">
    <source>
        <dbReference type="ARBA" id="ARBA00022840"/>
    </source>
</evidence>
<name>A0A4U1Z7E7_9VIBR</name>
<evidence type="ECO:0000313" key="5">
    <source>
        <dbReference type="EMBL" id="TKF29006.1"/>
    </source>
</evidence>
<evidence type="ECO:0000313" key="6">
    <source>
        <dbReference type="Proteomes" id="UP000307574"/>
    </source>
</evidence>
<dbReference type="Gene3D" id="3.40.50.300">
    <property type="entry name" value="P-loop containing nucleotide triphosphate hydrolases"/>
    <property type="match status" value="1"/>
</dbReference>
<accession>A0A4U1Z7E7</accession>
<gene>
    <name evidence="5" type="primary">phnL</name>
    <name evidence="5" type="ORF">FCV50_17655</name>
</gene>
<keyword evidence="5" id="KW-0456">Lyase</keyword>
<dbReference type="GO" id="GO:0016829">
    <property type="term" value="F:lyase activity"/>
    <property type="evidence" value="ECO:0007669"/>
    <property type="project" value="UniProtKB-KW"/>
</dbReference>
<keyword evidence="2" id="KW-0547">Nucleotide-binding</keyword>
<dbReference type="PROSITE" id="PS50893">
    <property type="entry name" value="ABC_TRANSPORTER_2"/>
    <property type="match status" value="1"/>
</dbReference>
<dbReference type="EMBL" id="SYUV01000062">
    <property type="protein sequence ID" value="TKF29006.1"/>
    <property type="molecule type" value="Genomic_DNA"/>
</dbReference>
<organism evidence="5 6">
    <name type="scientific">Vibrio kanaloae</name>
    <dbReference type="NCBI Taxonomy" id="170673"/>
    <lineage>
        <taxon>Bacteria</taxon>
        <taxon>Pseudomonadati</taxon>
        <taxon>Pseudomonadota</taxon>
        <taxon>Gammaproteobacteria</taxon>
        <taxon>Vibrionales</taxon>
        <taxon>Vibrionaceae</taxon>
        <taxon>Vibrio</taxon>
    </lineage>
</organism>
<dbReference type="InterPro" id="IPR003439">
    <property type="entry name" value="ABC_transporter-like_ATP-bd"/>
</dbReference>
<dbReference type="Pfam" id="PF00005">
    <property type="entry name" value="ABC_tran"/>
    <property type="match status" value="1"/>
</dbReference>
<comment type="caution">
    <text evidence="5">The sequence shown here is derived from an EMBL/GenBank/DDBJ whole genome shotgun (WGS) entry which is preliminary data.</text>
</comment>
<dbReference type="Proteomes" id="UP000307574">
    <property type="component" value="Unassembled WGS sequence"/>
</dbReference>
<reference evidence="5 6" key="1">
    <citation type="submission" date="2019-04" db="EMBL/GenBank/DDBJ databases">
        <title>A reverse ecology approach based on a biological definition of microbial populations.</title>
        <authorList>
            <person name="Arevalo P."/>
            <person name="Vaninsberghe D."/>
            <person name="Elsherbini J."/>
            <person name="Gore J."/>
            <person name="Polz M."/>
        </authorList>
    </citation>
    <scope>NUCLEOTIDE SEQUENCE [LARGE SCALE GENOMIC DNA]</scope>
    <source>
        <strain evidence="5 6">10N.261.46.F4</strain>
    </source>
</reference>
<dbReference type="GO" id="GO:0005524">
    <property type="term" value="F:ATP binding"/>
    <property type="evidence" value="ECO:0007669"/>
    <property type="project" value="UniProtKB-KW"/>
</dbReference>
<dbReference type="SUPFAM" id="SSF52540">
    <property type="entry name" value="P-loop containing nucleoside triphosphate hydrolases"/>
    <property type="match status" value="1"/>
</dbReference>
<dbReference type="InterPro" id="IPR003593">
    <property type="entry name" value="AAA+_ATPase"/>
</dbReference>
<keyword evidence="3" id="KW-0067">ATP-binding</keyword>
<dbReference type="InterPro" id="IPR027417">
    <property type="entry name" value="P-loop_NTPase"/>
</dbReference>
<sequence length="241" mass="26116">MNTKLTVNNVSKTFVLHNQNGVELPVLTGANFSVDSGECVVLHGHSGSGKSTLLRALYANYLVDSGSINVVHQGSMLDLAKATPREIINVRKHTIGWVSQFLRVIPRISALEVVMQPMLEMGGCAQEAQERAKLLLTRLNVPEHLWHLAPATFSGGEQQRVNIARGFIVDYPILLLDEPTASLDATNSAVVVSLIEEAKAGGAAIIGIFHDEATRDLVADRLYDVKLQQDISPKQLTTACA</sequence>
<protein>
    <submittedName>
        <fullName evidence="5">Phosphonate C-P lyase system protein PhnL</fullName>
    </submittedName>
</protein>
<dbReference type="AlphaFoldDB" id="A0A4U1Z7E7"/>
<dbReference type="InterPro" id="IPR012701">
    <property type="entry name" value="CP_lyase_PhnL"/>
</dbReference>